<evidence type="ECO:0000259" key="1">
    <source>
        <dbReference type="Pfam" id="PF01658"/>
    </source>
</evidence>
<accession>A0A4R7B5W4</accession>
<evidence type="ECO:0000313" key="2">
    <source>
        <dbReference type="EMBL" id="TDR80074.1"/>
    </source>
</evidence>
<dbReference type="EMBL" id="SNZP01000006">
    <property type="protein sequence ID" value="TDR80074.1"/>
    <property type="molecule type" value="Genomic_DNA"/>
</dbReference>
<feature type="domain" description="Myo-inositol-1-phosphate synthase GAPDH-like" evidence="1">
    <location>
        <begin position="182"/>
        <end position="284"/>
    </location>
</feature>
<dbReference type="PANTHER" id="PTHR43125:SF1">
    <property type="entry name" value="INOSITOL-3-PHOSPHATE SYNTHASE"/>
    <property type="match status" value="1"/>
</dbReference>
<dbReference type="GO" id="GO:0006021">
    <property type="term" value="P:inositol biosynthetic process"/>
    <property type="evidence" value="ECO:0007669"/>
    <property type="project" value="TreeGrafter"/>
</dbReference>
<organism evidence="2 3">
    <name type="scientific">Paludibacterium purpuratum</name>
    <dbReference type="NCBI Taxonomy" id="1144873"/>
    <lineage>
        <taxon>Bacteria</taxon>
        <taxon>Pseudomonadati</taxon>
        <taxon>Pseudomonadota</taxon>
        <taxon>Betaproteobacteria</taxon>
        <taxon>Neisseriales</taxon>
        <taxon>Chromobacteriaceae</taxon>
        <taxon>Paludibacterium</taxon>
    </lineage>
</organism>
<protein>
    <submittedName>
        <fullName evidence="2">Myo-inositol-1-phosphate synthase</fullName>
    </submittedName>
</protein>
<name>A0A4R7B5W4_9NEIS</name>
<dbReference type="AlphaFoldDB" id="A0A4R7B5W4"/>
<dbReference type="OrthoDB" id="9766811at2"/>
<dbReference type="InterPro" id="IPR052199">
    <property type="entry name" value="MIPS"/>
</dbReference>
<dbReference type="SUPFAM" id="SSF51735">
    <property type="entry name" value="NAD(P)-binding Rossmann-fold domains"/>
    <property type="match status" value="1"/>
</dbReference>
<dbReference type="SUPFAM" id="SSF55347">
    <property type="entry name" value="Glyceraldehyde-3-phosphate dehydrogenase-like, C-terminal domain"/>
    <property type="match status" value="1"/>
</dbReference>
<dbReference type="RefSeq" id="WP_133680432.1">
    <property type="nucleotide sequence ID" value="NZ_SNZP01000006.1"/>
</dbReference>
<gene>
    <name evidence="2" type="ORF">DFP86_106217</name>
</gene>
<dbReference type="Proteomes" id="UP000295611">
    <property type="component" value="Unassembled WGS sequence"/>
</dbReference>
<sequence>MQQKLKLAIAGIGNNASALMQGVTYYESLHQQGVKPEEWPGIRQSVLGGFSVFDIEFVAGFDIDERKIGRPLSEAIFCGENNYPVIVANLPVGPSIMRGIAAEDDVAAVAEALKRSGAEVLLYGLPTGLQQQAEWYAEAALAANVAFVNCTPEKIARTPEILARFTKQGTALLGDDLASHFGSSVIHKGLLKLISDRGLTLQSSFQVNLGGNSDFKNLAINPSSKRESKMNALGGVDAGKVEVIPSGGFLSQLEDTKIAYFNITAAGWAGTEVVFDAKLKVQDSSNAAGVIIDLVRVAASQQRMGLGGMSQEVASLLKSPGM</sequence>
<proteinExistence type="predicted"/>
<dbReference type="Gene3D" id="3.30.360.10">
    <property type="entry name" value="Dihydrodipicolinate Reductase, domain 2"/>
    <property type="match status" value="1"/>
</dbReference>
<reference evidence="2 3" key="1">
    <citation type="submission" date="2019-03" db="EMBL/GenBank/DDBJ databases">
        <title>Genomic Encyclopedia of Type Strains, Phase III (KMG-III): the genomes of soil and plant-associated and newly described type strains.</title>
        <authorList>
            <person name="Whitman W."/>
        </authorList>
    </citation>
    <scope>NUCLEOTIDE SEQUENCE [LARGE SCALE GENOMIC DNA]</scope>
    <source>
        <strain evidence="2 3">CECT 8976</strain>
    </source>
</reference>
<evidence type="ECO:0000313" key="3">
    <source>
        <dbReference type="Proteomes" id="UP000295611"/>
    </source>
</evidence>
<dbReference type="InterPro" id="IPR013021">
    <property type="entry name" value="Myo-inos-1-P_Synthase_GAPDH"/>
</dbReference>
<dbReference type="InterPro" id="IPR036291">
    <property type="entry name" value="NAD(P)-bd_dom_sf"/>
</dbReference>
<keyword evidence="3" id="KW-1185">Reference proteome</keyword>
<dbReference type="Gene3D" id="3.40.50.720">
    <property type="entry name" value="NAD(P)-binding Rossmann-like Domain"/>
    <property type="match status" value="1"/>
</dbReference>
<dbReference type="PANTHER" id="PTHR43125">
    <property type="entry name" value="INOSITOL-3-PHOSPHATE SYNTHASE"/>
    <property type="match status" value="1"/>
</dbReference>
<dbReference type="GO" id="GO:0004512">
    <property type="term" value="F:inositol-3-phosphate synthase activity"/>
    <property type="evidence" value="ECO:0007669"/>
    <property type="project" value="TreeGrafter"/>
</dbReference>
<comment type="caution">
    <text evidence="2">The sequence shown here is derived from an EMBL/GenBank/DDBJ whole genome shotgun (WGS) entry which is preliminary data.</text>
</comment>
<dbReference type="Pfam" id="PF01658">
    <property type="entry name" value="Inos-1-P_synth"/>
    <property type="match status" value="1"/>
</dbReference>